<gene>
    <name evidence="2" type="ORF">B0H17DRAFT_1202253</name>
</gene>
<evidence type="ECO:0000313" key="2">
    <source>
        <dbReference type="EMBL" id="KAJ7689615.1"/>
    </source>
</evidence>
<keyword evidence="3" id="KW-1185">Reference proteome</keyword>
<protein>
    <submittedName>
        <fullName evidence="2">Uncharacterized protein</fullName>
    </submittedName>
</protein>
<evidence type="ECO:0000313" key="3">
    <source>
        <dbReference type="Proteomes" id="UP001221757"/>
    </source>
</evidence>
<dbReference type="Proteomes" id="UP001221757">
    <property type="component" value="Unassembled WGS sequence"/>
</dbReference>
<organism evidence="2 3">
    <name type="scientific">Mycena rosella</name>
    <name type="common">Pink bonnet</name>
    <name type="synonym">Agaricus rosellus</name>
    <dbReference type="NCBI Taxonomy" id="1033263"/>
    <lineage>
        <taxon>Eukaryota</taxon>
        <taxon>Fungi</taxon>
        <taxon>Dikarya</taxon>
        <taxon>Basidiomycota</taxon>
        <taxon>Agaricomycotina</taxon>
        <taxon>Agaricomycetes</taxon>
        <taxon>Agaricomycetidae</taxon>
        <taxon>Agaricales</taxon>
        <taxon>Marasmiineae</taxon>
        <taxon>Mycenaceae</taxon>
        <taxon>Mycena</taxon>
    </lineage>
</organism>
<accession>A0AAD7GIK3</accession>
<feature type="compositionally biased region" description="Polar residues" evidence="1">
    <location>
        <begin position="45"/>
        <end position="69"/>
    </location>
</feature>
<feature type="region of interest" description="Disordered" evidence="1">
    <location>
        <begin position="262"/>
        <end position="283"/>
    </location>
</feature>
<name>A0AAD7GIK3_MYCRO</name>
<feature type="region of interest" description="Disordered" evidence="1">
    <location>
        <begin position="45"/>
        <end position="73"/>
    </location>
</feature>
<sequence length="375" mass="41376">MLRGRTPSTVRVAIGGSYNRLFISRCALVPLEATVADPYSRPTISVPKTFTDDASQADGTFSTSAGPSSERTDVSMSRVRWLLSPASTPPRSHRAGDHRAFPIVVIRRGCLHPLPAAGPSSPHSIRRDRHIRALRAHRTELVTMPSRKDHTLPVVAIRRGRLHLLPGADDAFTFKPTVPLEISHTRNPVLLAALDCTQPASMTPPLHPVFLEAFERTAPHRTGDDADARPSHVTLAKRRGLLHRLPAADNVFTTPAGHTSPHSIRFVGTSASEPRPREPRFGDHHTLPAVVAKRWPLLVCESTQGRLDRSAFYKRTTFRRLLPLPPRSIRRTDLSVGLACAAPFYPIVTIDTVYFRPLHSTSDTSRASRLSTVSR</sequence>
<evidence type="ECO:0000256" key="1">
    <source>
        <dbReference type="SAM" id="MobiDB-lite"/>
    </source>
</evidence>
<proteinExistence type="predicted"/>
<comment type="caution">
    <text evidence="2">The sequence shown here is derived from an EMBL/GenBank/DDBJ whole genome shotgun (WGS) entry which is preliminary data.</text>
</comment>
<dbReference type="EMBL" id="JARKIE010000071">
    <property type="protein sequence ID" value="KAJ7689615.1"/>
    <property type="molecule type" value="Genomic_DNA"/>
</dbReference>
<dbReference type="AlphaFoldDB" id="A0AAD7GIK3"/>
<reference evidence="2" key="1">
    <citation type="submission" date="2023-03" db="EMBL/GenBank/DDBJ databases">
        <title>Massive genome expansion in bonnet fungi (Mycena s.s.) driven by repeated elements and novel gene families across ecological guilds.</title>
        <authorList>
            <consortium name="Lawrence Berkeley National Laboratory"/>
            <person name="Harder C.B."/>
            <person name="Miyauchi S."/>
            <person name="Viragh M."/>
            <person name="Kuo A."/>
            <person name="Thoen E."/>
            <person name="Andreopoulos B."/>
            <person name="Lu D."/>
            <person name="Skrede I."/>
            <person name="Drula E."/>
            <person name="Henrissat B."/>
            <person name="Morin E."/>
            <person name="Kohler A."/>
            <person name="Barry K."/>
            <person name="LaButti K."/>
            <person name="Morin E."/>
            <person name="Salamov A."/>
            <person name="Lipzen A."/>
            <person name="Mereny Z."/>
            <person name="Hegedus B."/>
            <person name="Baldrian P."/>
            <person name="Stursova M."/>
            <person name="Weitz H."/>
            <person name="Taylor A."/>
            <person name="Grigoriev I.V."/>
            <person name="Nagy L.G."/>
            <person name="Martin F."/>
            <person name="Kauserud H."/>
        </authorList>
    </citation>
    <scope>NUCLEOTIDE SEQUENCE</scope>
    <source>
        <strain evidence="2">CBHHK067</strain>
    </source>
</reference>
<feature type="compositionally biased region" description="Basic and acidic residues" evidence="1">
    <location>
        <begin position="274"/>
        <end position="283"/>
    </location>
</feature>